<name>M5UCI1_9BACT</name>
<dbReference type="GO" id="GO:0004497">
    <property type="term" value="F:monooxygenase activity"/>
    <property type="evidence" value="ECO:0007669"/>
    <property type="project" value="UniProtKB-KW"/>
</dbReference>
<feature type="domain" description="ABM" evidence="1">
    <location>
        <begin position="4"/>
        <end position="71"/>
    </location>
</feature>
<dbReference type="InterPro" id="IPR050744">
    <property type="entry name" value="AI-2_Isomerase_LsrG"/>
</dbReference>
<keyword evidence="2" id="KW-0503">Monooxygenase</keyword>
<comment type="caution">
    <text evidence="2">The sequence shown here is derived from an EMBL/GenBank/DDBJ whole genome shotgun (WGS) entry which is preliminary data.</text>
</comment>
<evidence type="ECO:0000259" key="1">
    <source>
        <dbReference type="PROSITE" id="PS51725"/>
    </source>
</evidence>
<dbReference type="Gene3D" id="3.30.70.100">
    <property type="match status" value="1"/>
</dbReference>
<accession>M5UCI1</accession>
<dbReference type="PROSITE" id="PS51725">
    <property type="entry name" value="ABM"/>
    <property type="match status" value="1"/>
</dbReference>
<dbReference type="EMBL" id="ANOH01000209">
    <property type="protein sequence ID" value="EMI55566.1"/>
    <property type="molecule type" value="Genomic_DNA"/>
</dbReference>
<evidence type="ECO:0000313" key="2">
    <source>
        <dbReference type="EMBL" id="EMI55566.1"/>
    </source>
</evidence>
<dbReference type="SUPFAM" id="SSF54909">
    <property type="entry name" value="Dimeric alpha+beta barrel"/>
    <property type="match status" value="1"/>
</dbReference>
<keyword evidence="2" id="KW-0560">Oxidoreductase</keyword>
<dbReference type="PANTHER" id="PTHR33336">
    <property type="entry name" value="QUINOL MONOOXYGENASE YGIN-RELATED"/>
    <property type="match status" value="1"/>
</dbReference>
<proteinExistence type="predicted"/>
<organism evidence="2 3">
    <name type="scientific">Rhodopirellula sallentina SM41</name>
    <dbReference type="NCBI Taxonomy" id="1263870"/>
    <lineage>
        <taxon>Bacteria</taxon>
        <taxon>Pseudomonadati</taxon>
        <taxon>Planctomycetota</taxon>
        <taxon>Planctomycetia</taxon>
        <taxon>Pirellulales</taxon>
        <taxon>Pirellulaceae</taxon>
        <taxon>Rhodopirellula</taxon>
    </lineage>
</organism>
<feature type="non-terminal residue" evidence="2">
    <location>
        <position position="71"/>
    </location>
</feature>
<dbReference type="RefSeq" id="WP_008679631.1">
    <property type="nucleotide sequence ID" value="NZ_ANOH01000209.1"/>
</dbReference>
<dbReference type="AlphaFoldDB" id="M5UCI1"/>
<sequence length="71" mass="8299">MSQLTITANITAKPDQIDLVKAELQKVVAPTRAEEGCVRYDFHEDNDNPAHFFFYETWESRDLWQAHMNSK</sequence>
<dbReference type="Pfam" id="PF03992">
    <property type="entry name" value="ABM"/>
    <property type="match status" value="1"/>
</dbReference>
<dbReference type="InterPro" id="IPR011008">
    <property type="entry name" value="Dimeric_a/b-barrel"/>
</dbReference>
<evidence type="ECO:0000313" key="3">
    <source>
        <dbReference type="Proteomes" id="UP000011885"/>
    </source>
</evidence>
<dbReference type="OrthoDB" id="9806189at2"/>
<keyword evidence="3" id="KW-1185">Reference proteome</keyword>
<protein>
    <submittedName>
        <fullName evidence="2">Antibiotic biosynthesis monooxygenase</fullName>
    </submittedName>
</protein>
<dbReference type="PANTHER" id="PTHR33336:SF3">
    <property type="entry name" value="ABM DOMAIN-CONTAINING PROTEIN"/>
    <property type="match status" value="1"/>
</dbReference>
<reference evidence="2 3" key="1">
    <citation type="journal article" date="2013" name="Mar. Genomics">
        <title>Expression of sulfatases in Rhodopirellula baltica and the diversity of sulfatases in the genus Rhodopirellula.</title>
        <authorList>
            <person name="Wegner C.E."/>
            <person name="Richter-Heitmann T."/>
            <person name="Klindworth A."/>
            <person name="Klockow C."/>
            <person name="Richter M."/>
            <person name="Achstetter T."/>
            <person name="Glockner F.O."/>
            <person name="Harder J."/>
        </authorList>
    </citation>
    <scope>NUCLEOTIDE SEQUENCE [LARGE SCALE GENOMIC DNA]</scope>
    <source>
        <strain evidence="2 3">SM41</strain>
    </source>
</reference>
<dbReference type="InterPro" id="IPR007138">
    <property type="entry name" value="ABM_dom"/>
</dbReference>
<dbReference type="Proteomes" id="UP000011885">
    <property type="component" value="Unassembled WGS sequence"/>
</dbReference>
<gene>
    <name evidence="2" type="ORF">RSSM_03026</name>
</gene>